<keyword evidence="6" id="KW-0805">Transcription regulation</keyword>
<name>A0A0E9QYV9_ANGAN</name>
<keyword evidence="5" id="KW-0862">Zinc</keyword>
<dbReference type="InterPro" id="IPR051969">
    <property type="entry name" value="Zinc-finger_DNA-bd_regulators"/>
</dbReference>
<dbReference type="PANTHER" id="PTHR45944:SF3">
    <property type="entry name" value="ZINC FINGER PROTEIN 40"/>
    <property type="match status" value="1"/>
</dbReference>
<evidence type="ECO:0000256" key="3">
    <source>
        <dbReference type="ARBA" id="ARBA00022737"/>
    </source>
</evidence>
<proteinExistence type="predicted"/>
<sequence>MPSLGSLHCVQKMSSMGLCPQQEPAASSKRMLSPANSLDIAMEKQQKRAKDEHGAACLTDGRSLSYLNSKMAEVTRQRKLTLVRQVCTTEPVDSPIDLEAPS</sequence>
<reference evidence="9" key="2">
    <citation type="journal article" date="2015" name="Fish Shellfish Immunol.">
        <title>Early steps in the European eel (Anguilla anguilla)-Vibrio vulnificus interaction in the gills: Role of the RtxA13 toxin.</title>
        <authorList>
            <person name="Callol A."/>
            <person name="Pajuelo D."/>
            <person name="Ebbesson L."/>
            <person name="Teles M."/>
            <person name="MacKenzie S."/>
            <person name="Amaro C."/>
        </authorList>
    </citation>
    <scope>NUCLEOTIDE SEQUENCE</scope>
</reference>
<keyword evidence="8" id="KW-0539">Nucleus</keyword>
<evidence type="ECO:0000256" key="6">
    <source>
        <dbReference type="ARBA" id="ARBA00023015"/>
    </source>
</evidence>
<dbReference type="GO" id="GO:0005634">
    <property type="term" value="C:nucleus"/>
    <property type="evidence" value="ECO:0007669"/>
    <property type="project" value="UniProtKB-SubCell"/>
</dbReference>
<evidence type="ECO:0000256" key="8">
    <source>
        <dbReference type="ARBA" id="ARBA00023242"/>
    </source>
</evidence>
<dbReference type="AlphaFoldDB" id="A0A0E9QYV9"/>
<evidence type="ECO:0000256" key="1">
    <source>
        <dbReference type="ARBA" id="ARBA00004123"/>
    </source>
</evidence>
<comment type="subcellular location">
    <subcellularLocation>
        <location evidence="1">Nucleus</location>
    </subcellularLocation>
</comment>
<keyword evidence="2" id="KW-0479">Metal-binding</keyword>
<dbReference type="EMBL" id="GBXM01086538">
    <property type="protein sequence ID" value="JAH22039.1"/>
    <property type="molecule type" value="Transcribed_RNA"/>
</dbReference>
<evidence type="ECO:0000256" key="2">
    <source>
        <dbReference type="ARBA" id="ARBA00022723"/>
    </source>
</evidence>
<dbReference type="GO" id="GO:0000981">
    <property type="term" value="F:DNA-binding transcription factor activity, RNA polymerase II-specific"/>
    <property type="evidence" value="ECO:0007669"/>
    <property type="project" value="TreeGrafter"/>
</dbReference>
<dbReference type="GO" id="GO:0000978">
    <property type="term" value="F:RNA polymerase II cis-regulatory region sequence-specific DNA binding"/>
    <property type="evidence" value="ECO:0007669"/>
    <property type="project" value="TreeGrafter"/>
</dbReference>
<evidence type="ECO:0000256" key="4">
    <source>
        <dbReference type="ARBA" id="ARBA00022771"/>
    </source>
</evidence>
<evidence type="ECO:0000313" key="9">
    <source>
        <dbReference type="EMBL" id="JAH22039.1"/>
    </source>
</evidence>
<dbReference type="PANTHER" id="PTHR45944">
    <property type="entry name" value="SCHNURRI, ISOFORM F"/>
    <property type="match status" value="1"/>
</dbReference>
<dbReference type="GO" id="GO:0008270">
    <property type="term" value="F:zinc ion binding"/>
    <property type="evidence" value="ECO:0007669"/>
    <property type="project" value="UniProtKB-KW"/>
</dbReference>
<keyword evidence="7" id="KW-0804">Transcription</keyword>
<reference evidence="9" key="1">
    <citation type="submission" date="2014-11" db="EMBL/GenBank/DDBJ databases">
        <authorList>
            <person name="Amaro Gonzalez C."/>
        </authorList>
    </citation>
    <scope>NUCLEOTIDE SEQUENCE</scope>
</reference>
<evidence type="ECO:0000256" key="5">
    <source>
        <dbReference type="ARBA" id="ARBA00022833"/>
    </source>
</evidence>
<keyword evidence="4" id="KW-0863">Zinc-finger</keyword>
<keyword evidence="3" id="KW-0677">Repeat</keyword>
<accession>A0A0E9QYV9</accession>
<protein>
    <submittedName>
        <fullName evidence="9">Uncharacterized protein</fullName>
    </submittedName>
</protein>
<evidence type="ECO:0000256" key="7">
    <source>
        <dbReference type="ARBA" id="ARBA00023163"/>
    </source>
</evidence>
<organism evidence="9">
    <name type="scientific">Anguilla anguilla</name>
    <name type="common">European freshwater eel</name>
    <name type="synonym">Muraena anguilla</name>
    <dbReference type="NCBI Taxonomy" id="7936"/>
    <lineage>
        <taxon>Eukaryota</taxon>
        <taxon>Metazoa</taxon>
        <taxon>Chordata</taxon>
        <taxon>Craniata</taxon>
        <taxon>Vertebrata</taxon>
        <taxon>Euteleostomi</taxon>
        <taxon>Actinopterygii</taxon>
        <taxon>Neopterygii</taxon>
        <taxon>Teleostei</taxon>
        <taxon>Anguilliformes</taxon>
        <taxon>Anguillidae</taxon>
        <taxon>Anguilla</taxon>
    </lineage>
</organism>